<proteinExistence type="predicted"/>
<dbReference type="SUPFAM" id="SSF55486">
    <property type="entry name" value="Metalloproteases ('zincins'), catalytic domain"/>
    <property type="match status" value="1"/>
</dbReference>
<dbReference type="InterPro" id="IPR024079">
    <property type="entry name" value="MetalloPept_cat_dom_sf"/>
</dbReference>
<evidence type="ECO:0000256" key="2">
    <source>
        <dbReference type="ARBA" id="ARBA00022723"/>
    </source>
</evidence>
<reference evidence="12" key="1">
    <citation type="submission" date="2022-12" db="EMBL/GenBank/DDBJ databases">
        <title>Genome assemblies of Blomia tropicalis.</title>
        <authorList>
            <person name="Cui Y."/>
        </authorList>
    </citation>
    <scope>NUCLEOTIDE SEQUENCE</scope>
    <source>
        <tissue evidence="12">Adult mites</tissue>
    </source>
</reference>
<dbReference type="Pfam" id="PF17771">
    <property type="entry name" value="ADAMTS_CR_2"/>
    <property type="match status" value="1"/>
</dbReference>
<sequence length="729" mass="83787">MLNESIIGRLCPTKSSLSVIYYWCQNYATIILLLILFILSQLVTLKPISNGYVHNWLPPNSSPEQFEVVRPRLFAVYEHSIDKSNLPNLNIDIQQSIEDDRNMLPSRYMLTFVTNDQTIYHGIIYKQETVNGNQLEEIYSCTHYHGTLVTPIKGHLTVTTCPDYRSPTQMTMSSNLILESGQVIMIRPTISQSNDDAIKHERHRKRRNKPNDAPNTIQHDCYMSEYGKTKLSIEDHNLDNEGNLMMSSSNVIDAQIAFNEADQTNHLIYQFGPHFLTRLANMETVVGQAVNLEENADNMIGILPIRNYSHCMERYIEPVKKKIDEKMEDHYKISLNEENQQEVIVSEHRTLRRRDISRDDIYSKVYTIETVIFADDSLLARFDGNKRELQKLILAIMNEVQLIYNFDSLKIRIRILIKQIVYLEGKDVPDTADGDIDQYLDNFCAWQRRLWQKANKTARWDHALMLTGLDLYKKVGYKKNRKVLGLAWVNGMCRPAYSCTLNEGKNFEASFVIAHEMAHSLGMLHDGYDNNCDPEKYIMSEKTGPGKINWSPCSNLYLENFLTKSSMRCLETTRANQIKTFNDPFDENTDTRLPGEQYTLNQQCQLALGGGYKAYTSSKAPFQDVCRELWCSSGTWATPAHPALEGSSCGNRKSCYQGSCVDRQRAFAQSKIKMYNNRRSTSKPMKASSEDEYDRRHGANSSSRPGPTFMRRVQRFLKSTIGSVVKFFG</sequence>
<protein>
    <recommendedName>
        <fullName evidence="11">Peptidase M12B domain-containing protein</fullName>
    </recommendedName>
</protein>
<evidence type="ECO:0000256" key="8">
    <source>
        <dbReference type="PROSITE-ProRule" id="PRU00276"/>
    </source>
</evidence>
<dbReference type="AlphaFoldDB" id="A0A9Q0MIF2"/>
<feature type="region of interest" description="Disordered" evidence="9">
    <location>
        <begin position="198"/>
        <end position="218"/>
    </location>
</feature>
<feature type="domain" description="Peptidase M12B" evidence="11">
    <location>
        <begin position="366"/>
        <end position="574"/>
    </location>
</feature>
<evidence type="ECO:0000256" key="10">
    <source>
        <dbReference type="SAM" id="Phobius"/>
    </source>
</evidence>
<keyword evidence="10" id="KW-0812">Transmembrane</keyword>
<keyword evidence="7" id="KW-0325">Glycoprotein</keyword>
<feature type="binding site" evidence="8">
    <location>
        <position position="519"/>
    </location>
    <ligand>
        <name>Zn(2+)</name>
        <dbReference type="ChEBI" id="CHEBI:29105"/>
        <note>catalytic</note>
    </ligand>
</feature>
<dbReference type="InterPro" id="IPR001590">
    <property type="entry name" value="Peptidase_M12B"/>
</dbReference>
<feature type="transmembrane region" description="Helical" evidence="10">
    <location>
        <begin position="20"/>
        <end position="39"/>
    </location>
</feature>
<keyword evidence="5" id="KW-0482">Metalloprotease</keyword>
<evidence type="ECO:0000256" key="7">
    <source>
        <dbReference type="ARBA" id="ARBA00023180"/>
    </source>
</evidence>
<dbReference type="Gene3D" id="3.40.390.10">
    <property type="entry name" value="Collagenase (Catalytic Domain)"/>
    <property type="match status" value="1"/>
</dbReference>
<keyword evidence="2 8" id="KW-0479">Metal-binding</keyword>
<dbReference type="InterPro" id="IPR041645">
    <property type="entry name" value="ADAMTS_CR_2"/>
</dbReference>
<evidence type="ECO:0000259" key="11">
    <source>
        <dbReference type="PROSITE" id="PS50215"/>
    </source>
</evidence>
<dbReference type="GO" id="GO:0006508">
    <property type="term" value="P:proteolysis"/>
    <property type="evidence" value="ECO:0007669"/>
    <property type="project" value="UniProtKB-KW"/>
</dbReference>
<keyword evidence="1" id="KW-0645">Protease</keyword>
<evidence type="ECO:0000256" key="6">
    <source>
        <dbReference type="ARBA" id="ARBA00023157"/>
    </source>
</evidence>
<evidence type="ECO:0000256" key="4">
    <source>
        <dbReference type="ARBA" id="ARBA00022833"/>
    </source>
</evidence>
<evidence type="ECO:0000256" key="1">
    <source>
        <dbReference type="ARBA" id="ARBA00022670"/>
    </source>
</evidence>
<evidence type="ECO:0000313" key="13">
    <source>
        <dbReference type="Proteomes" id="UP001142055"/>
    </source>
</evidence>
<gene>
    <name evidence="12" type="ORF">RDWZM_004248</name>
</gene>
<feature type="region of interest" description="Disordered" evidence="9">
    <location>
        <begin position="676"/>
        <end position="709"/>
    </location>
</feature>
<keyword evidence="3" id="KW-0378">Hydrolase</keyword>
<dbReference type="PANTHER" id="PTHR11905">
    <property type="entry name" value="ADAM A DISINTEGRIN AND METALLOPROTEASE DOMAIN"/>
    <property type="match status" value="1"/>
</dbReference>
<dbReference type="EMBL" id="JAPWDV010000001">
    <property type="protein sequence ID" value="KAJ6225703.1"/>
    <property type="molecule type" value="Genomic_DNA"/>
</dbReference>
<feature type="binding site" evidence="8">
    <location>
        <position position="515"/>
    </location>
    <ligand>
        <name>Zn(2+)</name>
        <dbReference type="ChEBI" id="CHEBI:29105"/>
        <note>catalytic</note>
    </ligand>
</feature>
<evidence type="ECO:0000256" key="3">
    <source>
        <dbReference type="ARBA" id="ARBA00022801"/>
    </source>
</evidence>
<evidence type="ECO:0000313" key="12">
    <source>
        <dbReference type="EMBL" id="KAJ6225703.1"/>
    </source>
</evidence>
<dbReference type="OMA" id="NLRYHGM"/>
<dbReference type="Gene3D" id="3.40.1620.60">
    <property type="match status" value="1"/>
</dbReference>
<keyword evidence="13" id="KW-1185">Reference proteome</keyword>
<keyword evidence="6" id="KW-1015">Disulfide bond</keyword>
<dbReference type="Pfam" id="PF01421">
    <property type="entry name" value="Reprolysin"/>
    <property type="match status" value="1"/>
</dbReference>
<dbReference type="PROSITE" id="PS50215">
    <property type="entry name" value="ADAM_MEPRO"/>
    <property type="match status" value="1"/>
</dbReference>
<organism evidence="12 13">
    <name type="scientific">Blomia tropicalis</name>
    <name type="common">Mite</name>
    <dbReference type="NCBI Taxonomy" id="40697"/>
    <lineage>
        <taxon>Eukaryota</taxon>
        <taxon>Metazoa</taxon>
        <taxon>Ecdysozoa</taxon>
        <taxon>Arthropoda</taxon>
        <taxon>Chelicerata</taxon>
        <taxon>Arachnida</taxon>
        <taxon>Acari</taxon>
        <taxon>Acariformes</taxon>
        <taxon>Sarcoptiformes</taxon>
        <taxon>Astigmata</taxon>
        <taxon>Glycyphagoidea</taxon>
        <taxon>Echimyopodidae</taxon>
        <taxon>Blomia</taxon>
    </lineage>
</organism>
<dbReference type="OrthoDB" id="10035764at2759"/>
<dbReference type="GO" id="GO:0046872">
    <property type="term" value="F:metal ion binding"/>
    <property type="evidence" value="ECO:0007669"/>
    <property type="project" value="UniProtKB-KW"/>
</dbReference>
<accession>A0A9Q0MIF2</accession>
<keyword evidence="4 8" id="KW-0862">Zinc</keyword>
<comment type="caution">
    <text evidence="8">Lacks conserved residue(s) required for the propagation of feature annotation.</text>
</comment>
<keyword evidence="10" id="KW-1133">Transmembrane helix</keyword>
<dbReference type="PANTHER" id="PTHR11905:SF256">
    <property type="entry name" value="PEPTIDASE M12B DOMAIN-CONTAINING PROTEIN"/>
    <property type="match status" value="1"/>
</dbReference>
<evidence type="ECO:0000256" key="5">
    <source>
        <dbReference type="ARBA" id="ARBA00023049"/>
    </source>
</evidence>
<dbReference type="Proteomes" id="UP001142055">
    <property type="component" value="Chromosome 1"/>
</dbReference>
<evidence type="ECO:0000256" key="9">
    <source>
        <dbReference type="SAM" id="MobiDB-lite"/>
    </source>
</evidence>
<feature type="binding site" evidence="8">
    <location>
        <position position="525"/>
    </location>
    <ligand>
        <name>Zn(2+)</name>
        <dbReference type="ChEBI" id="CHEBI:29105"/>
        <note>catalytic</note>
    </ligand>
</feature>
<dbReference type="GO" id="GO:0004222">
    <property type="term" value="F:metalloendopeptidase activity"/>
    <property type="evidence" value="ECO:0007669"/>
    <property type="project" value="InterPro"/>
</dbReference>
<comment type="caution">
    <text evidence="12">The sequence shown here is derived from an EMBL/GenBank/DDBJ whole genome shotgun (WGS) entry which is preliminary data.</text>
</comment>
<keyword evidence="10" id="KW-0472">Membrane</keyword>
<name>A0A9Q0MIF2_BLOTA</name>
<feature type="active site" evidence="8">
    <location>
        <position position="516"/>
    </location>
</feature>